<reference evidence="2 3" key="1">
    <citation type="submission" date="2020-02" db="EMBL/GenBank/DDBJ databases">
        <title>Draft genome sequence of two Spirosoma agri KCTC 52727 and Spirosoma terrae KCTC 52035.</title>
        <authorList>
            <person name="Rojas J."/>
            <person name="Ambika Manirajan B."/>
            <person name="Suarez C."/>
            <person name="Ratering S."/>
            <person name="Schnell S."/>
        </authorList>
    </citation>
    <scope>NUCLEOTIDE SEQUENCE [LARGE SCALE GENOMIC DNA]</scope>
    <source>
        <strain evidence="2 3">KCTC 52035</strain>
    </source>
</reference>
<dbReference type="Proteomes" id="UP000474175">
    <property type="component" value="Unassembled WGS sequence"/>
</dbReference>
<accession>A0A6L9LI52</accession>
<dbReference type="RefSeq" id="WP_163954478.1">
    <property type="nucleotide sequence ID" value="NZ_JAAFZH010000016.1"/>
</dbReference>
<gene>
    <name evidence="2" type="ORF">GK108_25915</name>
</gene>
<dbReference type="EMBL" id="JAAFZH010000016">
    <property type="protein sequence ID" value="NDU98348.1"/>
    <property type="molecule type" value="Genomic_DNA"/>
</dbReference>
<sequence>MNINVNKKLTTVVGLAVGASLLAGYGIYKYFANKRSKAKHANGKAPIANGLADGYIGNGLVKSNSLYRGGVDLEDTLIGGGLYKTFGHDALSISRQ</sequence>
<evidence type="ECO:0000313" key="3">
    <source>
        <dbReference type="Proteomes" id="UP000474175"/>
    </source>
</evidence>
<proteinExistence type="predicted"/>
<keyword evidence="1" id="KW-0812">Transmembrane</keyword>
<organism evidence="2 3">
    <name type="scientific">Spirosoma terrae</name>
    <dbReference type="NCBI Taxonomy" id="1968276"/>
    <lineage>
        <taxon>Bacteria</taxon>
        <taxon>Pseudomonadati</taxon>
        <taxon>Bacteroidota</taxon>
        <taxon>Cytophagia</taxon>
        <taxon>Cytophagales</taxon>
        <taxon>Cytophagaceae</taxon>
        <taxon>Spirosoma</taxon>
    </lineage>
</organism>
<evidence type="ECO:0000313" key="2">
    <source>
        <dbReference type="EMBL" id="NDU98348.1"/>
    </source>
</evidence>
<name>A0A6L9LI52_9BACT</name>
<comment type="caution">
    <text evidence="2">The sequence shown here is derived from an EMBL/GenBank/DDBJ whole genome shotgun (WGS) entry which is preliminary data.</text>
</comment>
<protein>
    <submittedName>
        <fullName evidence="2">Uncharacterized protein</fullName>
    </submittedName>
</protein>
<keyword evidence="3" id="KW-1185">Reference proteome</keyword>
<evidence type="ECO:0000256" key="1">
    <source>
        <dbReference type="SAM" id="Phobius"/>
    </source>
</evidence>
<dbReference type="AlphaFoldDB" id="A0A6L9LI52"/>
<feature type="transmembrane region" description="Helical" evidence="1">
    <location>
        <begin position="12"/>
        <end position="31"/>
    </location>
</feature>
<keyword evidence="1" id="KW-1133">Transmembrane helix</keyword>
<keyword evidence="1" id="KW-0472">Membrane</keyword>